<feature type="domain" description="Helicase C-terminal" evidence="10">
    <location>
        <begin position="233"/>
        <end position="394"/>
    </location>
</feature>
<evidence type="ECO:0000256" key="8">
    <source>
        <dbReference type="RuleBase" id="RU000492"/>
    </source>
</evidence>
<reference evidence="11 12" key="1">
    <citation type="journal article" date="2018" name="PLoS Pathog.">
        <title>Evolution of structural diversity of trichothecenes, a family of toxins produced by plant pathogenic and entomopathogenic fungi.</title>
        <authorList>
            <person name="Proctor R.H."/>
            <person name="McCormick S.P."/>
            <person name="Kim H.S."/>
            <person name="Cardoza R.E."/>
            <person name="Stanley A.M."/>
            <person name="Lindo L."/>
            <person name="Kelly A."/>
            <person name="Brown D.W."/>
            <person name="Lee T."/>
            <person name="Vaughan M.M."/>
            <person name="Alexander N.J."/>
            <person name="Busman M."/>
            <person name="Gutierrez S."/>
        </authorList>
    </citation>
    <scope>NUCLEOTIDE SEQUENCE [LARGE SCALE GENOMIC DNA]</scope>
    <source>
        <strain evidence="11 12">NRRL 3299</strain>
    </source>
</reference>
<evidence type="ECO:0000256" key="7">
    <source>
        <dbReference type="ARBA" id="ARBA00047984"/>
    </source>
</evidence>
<dbReference type="InterPro" id="IPR014001">
    <property type="entry name" value="Helicase_ATP-bd"/>
</dbReference>
<sequence>MTDKRLEDIEATQIKSNYNEITESFDAMALDSNLLRGVFAYGFENPSTVQRLAIMPMINGYDVIAQAQSGTGKTIAFSIAILQRINPSVRACQALVLTPTRELAQQIHKDIVATGGFMDIQSHTCKGPAREDMKALEDGPQVVIGTPGRIQNMIQGGVLRIDNTKMLVLDEADEVLARGFTEQIHDTISLLPQSAQVILVSATMSQDLLAVSTKFMRDAVHIVVKNDEPPLVGIKQFYIAVDEEDFKLDVLSQMYEAMGIFQTIIFCSTRRKLEWLTDKLTSRDLTISAMHGDMDAVQRCGIMDGFRSGSSRILIATDLLARGIDVQQISLVINFDLPSDPEKYMYRVGRGGKSGRKGATISLVTANDMCTLRKIEQFYSTQFEEMPVNEAVSSEVI</sequence>
<dbReference type="EMBL" id="PXOF01000167">
    <property type="protein sequence ID" value="RGP61307.1"/>
    <property type="molecule type" value="Genomic_DNA"/>
</dbReference>
<dbReference type="PROSITE" id="PS51194">
    <property type="entry name" value="HELICASE_CTER"/>
    <property type="match status" value="1"/>
</dbReference>
<dbReference type="SMART" id="SM00490">
    <property type="entry name" value="HELICc"/>
    <property type="match status" value="1"/>
</dbReference>
<evidence type="ECO:0000256" key="5">
    <source>
        <dbReference type="ARBA" id="ARBA00022840"/>
    </source>
</evidence>
<evidence type="ECO:0000259" key="10">
    <source>
        <dbReference type="PROSITE" id="PS51194"/>
    </source>
</evidence>
<evidence type="ECO:0000256" key="2">
    <source>
        <dbReference type="ARBA" id="ARBA00022741"/>
    </source>
</evidence>
<dbReference type="PANTHER" id="PTHR47959">
    <property type="entry name" value="ATP-DEPENDENT RNA HELICASE RHLE-RELATED"/>
    <property type="match status" value="1"/>
</dbReference>
<comment type="caution">
    <text evidence="11">The sequence shown here is derived from an EMBL/GenBank/DDBJ whole genome shotgun (WGS) entry which is preliminary data.</text>
</comment>
<dbReference type="InterPro" id="IPR011545">
    <property type="entry name" value="DEAD/DEAH_box_helicase_dom"/>
</dbReference>
<keyword evidence="6" id="KW-0694">RNA-binding</keyword>
<dbReference type="AlphaFoldDB" id="A0A395RMF8"/>
<dbReference type="GO" id="GO:0005524">
    <property type="term" value="F:ATP binding"/>
    <property type="evidence" value="ECO:0007669"/>
    <property type="project" value="UniProtKB-KW"/>
</dbReference>
<dbReference type="Pfam" id="PF00270">
    <property type="entry name" value="DEAD"/>
    <property type="match status" value="1"/>
</dbReference>
<gene>
    <name evidence="11" type="ORF">FSPOR_10053</name>
</gene>
<evidence type="ECO:0000313" key="12">
    <source>
        <dbReference type="Proteomes" id="UP000266152"/>
    </source>
</evidence>
<evidence type="ECO:0000313" key="11">
    <source>
        <dbReference type="EMBL" id="RGP61307.1"/>
    </source>
</evidence>
<evidence type="ECO:0000256" key="3">
    <source>
        <dbReference type="ARBA" id="ARBA00022801"/>
    </source>
</evidence>
<evidence type="ECO:0000256" key="4">
    <source>
        <dbReference type="ARBA" id="ARBA00022806"/>
    </source>
</evidence>
<dbReference type="Proteomes" id="UP000266152">
    <property type="component" value="Unassembled WGS sequence"/>
</dbReference>
<dbReference type="GO" id="GO:0005829">
    <property type="term" value="C:cytosol"/>
    <property type="evidence" value="ECO:0007669"/>
    <property type="project" value="TreeGrafter"/>
</dbReference>
<keyword evidence="4 8" id="KW-0347">Helicase</keyword>
<keyword evidence="3 8" id="KW-0378">Hydrolase</keyword>
<evidence type="ECO:0000259" key="9">
    <source>
        <dbReference type="PROSITE" id="PS51192"/>
    </source>
</evidence>
<dbReference type="EC" id="3.6.4.13" evidence="1"/>
<proteinExistence type="inferred from homology"/>
<dbReference type="GO" id="GO:0016787">
    <property type="term" value="F:hydrolase activity"/>
    <property type="evidence" value="ECO:0007669"/>
    <property type="project" value="UniProtKB-KW"/>
</dbReference>
<keyword evidence="2 8" id="KW-0547">Nucleotide-binding</keyword>
<dbReference type="Pfam" id="PF00271">
    <property type="entry name" value="Helicase_C"/>
    <property type="match status" value="1"/>
</dbReference>
<dbReference type="PANTHER" id="PTHR47959:SF1">
    <property type="entry name" value="ATP-DEPENDENT RNA HELICASE DBPA"/>
    <property type="match status" value="1"/>
</dbReference>
<keyword evidence="5 8" id="KW-0067">ATP-binding</keyword>
<comment type="catalytic activity">
    <reaction evidence="7">
        <text>ATP + H2O = ADP + phosphate + H(+)</text>
        <dbReference type="Rhea" id="RHEA:13065"/>
        <dbReference type="ChEBI" id="CHEBI:15377"/>
        <dbReference type="ChEBI" id="CHEBI:15378"/>
        <dbReference type="ChEBI" id="CHEBI:30616"/>
        <dbReference type="ChEBI" id="CHEBI:43474"/>
        <dbReference type="ChEBI" id="CHEBI:456216"/>
        <dbReference type="EC" id="3.6.4.13"/>
    </reaction>
</comment>
<dbReference type="Gene3D" id="3.40.50.300">
    <property type="entry name" value="P-loop containing nucleotide triphosphate hydrolases"/>
    <property type="match status" value="2"/>
</dbReference>
<dbReference type="SMART" id="SM00487">
    <property type="entry name" value="DEXDc"/>
    <property type="match status" value="1"/>
</dbReference>
<comment type="similarity">
    <text evidence="8">Belongs to the DEAD box helicase family.</text>
</comment>
<evidence type="ECO:0000256" key="6">
    <source>
        <dbReference type="ARBA" id="ARBA00022884"/>
    </source>
</evidence>
<dbReference type="InterPro" id="IPR050079">
    <property type="entry name" value="DEAD_box_RNA_helicase"/>
</dbReference>
<dbReference type="SUPFAM" id="SSF52540">
    <property type="entry name" value="P-loop containing nucleoside triphosphate hydrolases"/>
    <property type="match status" value="1"/>
</dbReference>
<dbReference type="GO" id="GO:0003724">
    <property type="term" value="F:RNA helicase activity"/>
    <property type="evidence" value="ECO:0007669"/>
    <property type="project" value="UniProtKB-EC"/>
</dbReference>
<dbReference type="STRING" id="5514.A0A395RMF8"/>
<protein>
    <recommendedName>
        <fullName evidence="1">RNA helicase</fullName>
        <ecNumber evidence="1">3.6.4.13</ecNumber>
    </recommendedName>
</protein>
<dbReference type="InterPro" id="IPR001650">
    <property type="entry name" value="Helicase_C-like"/>
</dbReference>
<name>A0A395RMF8_FUSSP</name>
<dbReference type="GO" id="GO:0003723">
    <property type="term" value="F:RNA binding"/>
    <property type="evidence" value="ECO:0007669"/>
    <property type="project" value="UniProtKB-KW"/>
</dbReference>
<evidence type="ECO:0000256" key="1">
    <source>
        <dbReference type="ARBA" id="ARBA00012552"/>
    </source>
</evidence>
<dbReference type="PROSITE" id="PS00039">
    <property type="entry name" value="DEAD_ATP_HELICASE"/>
    <property type="match status" value="1"/>
</dbReference>
<organism evidence="11 12">
    <name type="scientific">Fusarium sporotrichioides</name>
    <dbReference type="NCBI Taxonomy" id="5514"/>
    <lineage>
        <taxon>Eukaryota</taxon>
        <taxon>Fungi</taxon>
        <taxon>Dikarya</taxon>
        <taxon>Ascomycota</taxon>
        <taxon>Pezizomycotina</taxon>
        <taxon>Sordariomycetes</taxon>
        <taxon>Hypocreomycetidae</taxon>
        <taxon>Hypocreales</taxon>
        <taxon>Nectriaceae</taxon>
        <taxon>Fusarium</taxon>
    </lineage>
</organism>
<accession>A0A395RMF8</accession>
<keyword evidence="12" id="KW-1185">Reference proteome</keyword>
<feature type="domain" description="Helicase ATP-binding" evidence="9">
    <location>
        <begin position="54"/>
        <end position="222"/>
    </location>
</feature>
<dbReference type="CDD" id="cd18787">
    <property type="entry name" value="SF2_C_DEAD"/>
    <property type="match status" value="1"/>
</dbReference>
<dbReference type="PROSITE" id="PS51192">
    <property type="entry name" value="HELICASE_ATP_BIND_1"/>
    <property type="match status" value="1"/>
</dbReference>
<dbReference type="InterPro" id="IPR000629">
    <property type="entry name" value="RNA-helicase_DEAD-box_CS"/>
</dbReference>
<dbReference type="InterPro" id="IPR027417">
    <property type="entry name" value="P-loop_NTPase"/>
</dbReference>